<dbReference type="InterPro" id="IPR017441">
    <property type="entry name" value="Protein_kinase_ATP_BS"/>
</dbReference>
<dbReference type="Pfam" id="PF01453">
    <property type="entry name" value="B_lectin"/>
    <property type="match status" value="1"/>
</dbReference>
<dbReference type="InterPro" id="IPR008271">
    <property type="entry name" value="Ser/Thr_kinase_AS"/>
</dbReference>
<dbReference type="PROSITE" id="PS50948">
    <property type="entry name" value="PAN"/>
    <property type="match status" value="1"/>
</dbReference>
<evidence type="ECO:0000256" key="20">
    <source>
        <dbReference type="SAM" id="MobiDB-lite"/>
    </source>
</evidence>
<dbReference type="InterPro" id="IPR036426">
    <property type="entry name" value="Bulb-type_lectin_dom_sf"/>
</dbReference>
<gene>
    <name evidence="26" type="primary">PK1_1</name>
    <name evidence="26" type="ORF">CK203_094483</name>
</gene>
<dbReference type="Proteomes" id="UP000288805">
    <property type="component" value="Unassembled WGS sequence"/>
</dbReference>
<dbReference type="InterPro" id="IPR000858">
    <property type="entry name" value="S_locus_glycoprot_dom"/>
</dbReference>
<evidence type="ECO:0000256" key="12">
    <source>
        <dbReference type="ARBA" id="ARBA00023136"/>
    </source>
</evidence>
<dbReference type="GO" id="GO:0016020">
    <property type="term" value="C:membrane"/>
    <property type="evidence" value="ECO:0007669"/>
    <property type="project" value="UniProtKB-SubCell"/>
</dbReference>
<dbReference type="SMART" id="SM00108">
    <property type="entry name" value="B_lectin"/>
    <property type="match status" value="1"/>
</dbReference>
<keyword evidence="7" id="KW-0732">Signal</keyword>
<feature type="domain" description="Apple" evidence="25">
    <location>
        <begin position="338"/>
        <end position="418"/>
    </location>
</feature>
<comment type="subcellular location">
    <subcellularLocation>
        <location evidence="1">Membrane</location>
        <topology evidence="1">Single-pass type I membrane protein</topology>
    </subcellularLocation>
</comment>
<evidence type="ECO:0000256" key="19">
    <source>
        <dbReference type="PROSITE-ProRule" id="PRU10141"/>
    </source>
</evidence>
<dbReference type="PANTHER" id="PTHR47974:SF4">
    <property type="entry name" value="RECEPTOR-LIKE SERINE_THREONINE-PROTEIN KINASE"/>
    <property type="match status" value="1"/>
</dbReference>
<dbReference type="PROSITE" id="PS50026">
    <property type="entry name" value="EGF_3"/>
    <property type="match status" value="1"/>
</dbReference>
<evidence type="ECO:0000256" key="7">
    <source>
        <dbReference type="ARBA" id="ARBA00022729"/>
    </source>
</evidence>
<comment type="caution">
    <text evidence="26">The sequence shown here is derived from an EMBL/GenBank/DDBJ whole genome shotgun (WGS) entry which is preliminary data.</text>
</comment>
<dbReference type="PROSITE" id="PS00108">
    <property type="entry name" value="PROTEIN_KINASE_ST"/>
    <property type="match status" value="1"/>
</dbReference>
<keyword evidence="10 19" id="KW-0067">ATP-binding</keyword>
<dbReference type="InterPro" id="IPR005162">
    <property type="entry name" value="Retrotrans_gag_dom"/>
</dbReference>
<dbReference type="SUPFAM" id="SSF56112">
    <property type="entry name" value="Protein kinase-like (PK-like)"/>
    <property type="match status" value="1"/>
</dbReference>
<evidence type="ECO:0000256" key="17">
    <source>
        <dbReference type="ARBA" id="ARBA00048679"/>
    </source>
</evidence>
<keyword evidence="13" id="KW-1015">Disulfide bond</keyword>
<evidence type="ECO:0000256" key="9">
    <source>
        <dbReference type="ARBA" id="ARBA00022777"/>
    </source>
</evidence>
<feature type="region of interest" description="Disordered" evidence="20">
    <location>
        <begin position="832"/>
        <end position="870"/>
    </location>
</feature>
<evidence type="ECO:0000256" key="21">
    <source>
        <dbReference type="SAM" id="Phobius"/>
    </source>
</evidence>
<dbReference type="CDD" id="cd14066">
    <property type="entry name" value="STKc_IRAK"/>
    <property type="match status" value="1"/>
</dbReference>
<evidence type="ECO:0000256" key="6">
    <source>
        <dbReference type="ARBA" id="ARBA00022692"/>
    </source>
</evidence>
<keyword evidence="15" id="KW-0325">Glycoprotein</keyword>
<evidence type="ECO:0000256" key="13">
    <source>
        <dbReference type="ARBA" id="ARBA00023157"/>
    </source>
</evidence>
<comment type="catalytic activity">
    <reaction evidence="16">
        <text>L-threonyl-[protein] + ATP = O-phospho-L-threonyl-[protein] + ADP + H(+)</text>
        <dbReference type="Rhea" id="RHEA:46608"/>
        <dbReference type="Rhea" id="RHEA-COMP:11060"/>
        <dbReference type="Rhea" id="RHEA-COMP:11605"/>
        <dbReference type="ChEBI" id="CHEBI:15378"/>
        <dbReference type="ChEBI" id="CHEBI:30013"/>
        <dbReference type="ChEBI" id="CHEBI:30616"/>
        <dbReference type="ChEBI" id="CHEBI:61977"/>
        <dbReference type="ChEBI" id="CHEBI:456216"/>
        <dbReference type="EC" id="2.7.11.1"/>
    </reaction>
</comment>
<dbReference type="Gene3D" id="3.30.200.20">
    <property type="entry name" value="Phosphorylase Kinase, domain 1"/>
    <property type="match status" value="1"/>
</dbReference>
<dbReference type="AlphaFoldDB" id="A0A438EA11"/>
<feature type="domain" description="Bulb-type lectin" evidence="24">
    <location>
        <begin position="27"/>
        <end position="155"/>
    </location>
</feature>
<dbReference type="InterPro" id="IPR011009">
    <property type="entry name" value="Kinase-like_dom_sf"/>
</dbReference>
<dbReference type="Pfam" id="PF03732">
    <property type="entry name" value="Retrotrans_gag"/>
    <property type="match status" value="1"/>
</dbReference>
<dbReference type="CDD" id="cd00053">
    <property type="entry name" value="EGF"/>
    <property type="match status" value="1"/>
</dbReference>
<dbReference type="CDD" id="cd00028">
    <property type="entry name" value="B_lectin"/>
    <property type="match status" value="1"/>
</dbReference>
<protein>
    <recommendedName>
        <fullName evidence="2">non-specific serine/threonine protein kinase</fullName>
        <ecNumber evidence="2">2.7.11.1</ecNumber>
    </recommendedName>
</protein>
<dbReference type="PROSITE" id="PS50011">
    <property type="entry name" value="PROTEIN_KINASE_DOM"/>
    <property type="match status" value="1"/>
</dbReference>
<sequence length="1186" mass="134023">MGNLSPTSSKFPSILLIILIFLISFSFATSNTQNLLRRGSSLSVEDDSDYITSPDKSFTCGFYGMGKNAYWFSIWFTNSKEKTVVWTANRNTPVNGRGSRIWLQRDGTMILRAADGSTVWETNTTSTDVDRAELLDTGNLVLKDPRGKVLWQSFDFPTDTLLPNQILTTSTKLISIIRREDFSSGHFYFFFYNDNVLRMIYDGPDISSLYWPNPDWDVFQNRRTNYNSSRIAVLDEMGRFLSSDRMSFKASDMGFGVKRRLTMDYDGNLRLYSLNHSSGLWNISWEALSQQCKVHGLCGRNGICIYTPEPKCSCPPGYEVSDPSDWSKGCKSKFNHSCSQPQQVKFVELPQTDYYGFDLDYSPSVSLEACRKICLEDCLCQGFAYRLTGEGNCFAKSTLFNGYKSSNFPGSLYLKLPVDVQTSAPTVLNGSDLICESKEVEVVHSSSVYDTASKQMRWVYLYSFASAIGAIEVLLIVSGWWFLFRVHNVPSSAENGYGPISSQFRRFSYTELKKATNNFKVELGRGGFGAVYKGVLEDERAVAVKKLGDATQGEGEFWAEVSTIGKIYHMNLVRMWGFCSEGRHRLVVYEHVENLSLDKHLFSTSCLGWKERFNVAVGTARGLAYLHHECLEWVIHCDVKPENILLDNGFEPKIADFGLAKLSQRGGPGSGEFSRIRGTKGYMAPEWAMNLPITAKVDVYSYGVVVLEMVRGIRLLKWVGEDGEEQEAELTRFVRAVKRKIQYGEDNWIEDTVDPRLKEKFSRQQAAMMVKIGISCVEEDRIKRPTMATVVQVLLECEDEAQVQTLDLDHLSQDASNDPPHGLYRRAWLRSGHKGSMSGSNMEETSEQTRGKEAEPTARGRGRGKKDTSRDVVANMEARLAKVELAMADTREGVDLIEQGMEKGLEDLREQTQDLREGVLVSQVQPVSHEEFMSFQDKVMSMFTSVESRMEALTARVEARDQEIRQELAIYKTVVSARVMATHKAPRVEVPKPHTFSGKRDAKELDNFLWHMERYFEAIALTDEATKRQFYPEDVAYLARKSLKRLKHTGSIREYVKEFSTLMLEIPNMAEEELLFNFMDNLQSWAEQELKRRGVQDLATAMAVAESLVDYRRGDSSKPKPPSKGNQAKGGGDKRSQGHTSKERSSKGPSGKDGKGKDKRKEFTPGPIASCAMVRTRHETALRGRP</sequence>
<evidence type="ECO:0000256" key="8">
    <source>
        <dbReference type="ARBA" id="ARBA00022741"/>
    </source>
</evidence>
<dbReference type="EC" id="2.7.11.1" evidence="2"/>
<evidence type="ECO:0000259" key="24">
    <source>
        <dbReference type="PROSITE" id="PS50927"/>
    </source>
</evidence>
<evidence type="ECO:0000259" key="22">
    <source>
        <dbReference type="PROSITE" id="PS50011"/>
    </source>
</evidence>
<name>A0A438EA11_VITVI</name>
<keyword evidence="12 21" id="KW-0472">Membrane</keyword>
<keyword evidence="4 18" id="KW-0245">EGF-like domain</keyword>
<feature type="binding site" evidence="19">
    <location>
        <position position="546"/>
    </location>
    <ligand>
        <name>ATP</name>
        <dbReference type="ChEBI" id="CHEBI:30616"/>
    </ligand>
</feature>
<dbReference type="GO" id="GO:0005524">
    <property type="term" value="F:ATP binding"/>
    <property type="evidence" value="ECO:0007669"/>
    <property type="project" value="UniProtKB-UniRule"/>
</dbReference>
<dbReference type="GO" id="GO:0004674">
    <property type="term" value="F:protein serine/threonine kinase activity"/>
    <property type="evidence" value="ECO:0007669"/>
    <property type="project" value="UniProtKB-KW"/>
</dbReference>
<dbReference type="Pfam" id="PF00069">
    <property type="entry name" value="Pkinase"/>
    <property type="match status" value="1"/>
</dbReference>
<dbReference type="Gene3D" id="1.10.510.10">
    <property type="entry name" value="Transferase(Phosphotransferase) domain 1"/>
    <property type="match status" value="1"/>
</dbReference>
<keyword evidence="11 21" id="KW-1133">Transmembrane helix</keyword>
<evidence type="ECO:0000259" key="23">
    <source>
        <dbReference type="PROSITE" id="PS50026"/>
    </source>
</evidence>
<evidence type="ECO:0000256" key="11">
    <source>
        <dbReference type="ARBA" id="ARBA00022989"/>
    </source>
</evidence>
<evidence type="ECO:0000256" key="2">
    <source>
        <dbReference type="ARBA" id="ARBA00012513"/>
    </source>
</evidence>
<dbReference type="EMBL" id="QGNW01001351">
    <property type="protein sequence ID" value="RVW44494.1"/>
    <property type="molecule type" value="Genomic_DNA"/>
</dbReference>
<dbReference type="InterPro" id="IPR000719">
    <property type="entry name" value="Prot_kinase_dom"/>
</dbReference>
<dbReference type="FunFam" id="1.10.510.10:FF:000302">
    <property type="entry name" value="Serine/threonine-protein kinase"/>
    <property type="match status" value="1"/>
</dbReference>
<comment type="caution">
    <text evidence="18">Lacks conserved residue(s) required for the propagation of feature annotation.</text>
</comment>
<dbReference type="PROSITE" id="PS50927">
    <property type="entry name" value="BULB_LECTIN"/>
    <property type="match status" value="1"/>
</dbReference>
<evidence type="ECO:0000256" key="15">
    <source>
        <dbReference type="ARBA" id="ARBA00023180"/>
    </source>
</evidence>
<keyword evidence="9 26" id="KW-0418">Kinase</keyword>
<accession>A0A438EA11</accession>
<evidence type="ECO:0000256" key="5">
    <source>
        <dbReference type="ARBA" id="ARBA00022679"/>
    </source>
</evidence>
<reference evidence="26 27" key="1">
    <citation type="journal article" date="2018" name="PLoS Genet.">
        <title>Population sequencing reveals clonal diversity and ancestral inbreeding in the grapevine cultivar Chardonnay.</title>
        <authorList>
            <person name="Roach M.J."/>
            <person name="Johnson D.L."/>
            <person name="Bohlmann J."/>
            <person name="van Vuuren H.J."/>
            <person name="Jones S.J."/>
            <person name="Pretorius I.S."/>
            <person name="Schmidt S.A."/>
            <person name="Borneman A.R."/>
        </authorList>
    </citation>
    <scope>NUCLEOTIDE SEQUENCE [LARGE SCALE GENOMIC DNA]</scope>
    <source>
        <strain evidence="27">cv. Chardonnay</strain>
        <tissue evidence="26">Leaf</tissue>
    </source>
</reference>
<feature type="region of interest" description="Disordered" evidence="20">
    <location>
        <begin position="1110"/>
        <end position="1186"/>
    </location>
</feature>
<keyword evidence="5" id="KW-0808">Transferase</keyword>
<dbReference type="FunFam" id="3.30.200.20:FF:000059">
    <property type="entry name" value="S-receptor-like serine/threonine-protein kinase"/>
    <property type="match status" value="1"/>
</dbReference>
<evidence type="ECO:0000256" key="4">
    <source>
        <dbReference type="ARBA" id="ARBA00022536"/>
    </source>
</evidence>
<feature type="compositionally biased region" description="Basic and acidic residues" evidence="20">
    <location>
        <begin position="1176"/>
        <end position="1186"/>
    </location>
</feature>
<dbReference type="SMART" id="SM00473">
    <property type="entry name" value="PAN_AP"/>
    <property type="match status" value="1"/>
</dbReference>
<dbReference type="SMART" id="SM00220">
    <property type="entry name" value="S_TKc"/>
    <property type="match status" value="1"/>
</dbReference>
<dbReference type="Pfam" id="PF00954">
    <property type="entry name" value="S_locus_glycop"/>
    <property type="match status" value="1"/>
</dbReference>
<evidence type="ECO:0000256" key="10">
    <source>
        <dbReference type="ARBA" id="ARBA00022840"/>
    </source>
</evidence>
<feature type="domain" description="EGF-like" evidence="23">
    <location>
        <begin position="288"/>
        <end position="324"/>
    </location>
</feature>
<dbReference type="FunFam" id="2.90.10.10:FF:000007">
    <property type="entry name" value="Serine/threonine-protein kinase"/>
    <property type="match status" value="1"/>
</dbReference>
<proteinExistence type="predicted"/>
<evidence type="ECO:0000259" key="25">
    <source>
        <dbReference type="PROSITE" id="PS50948"/>
    </source>
</evidence>
<keyword evidence="14 26" id="KW-0675">Receptor</keyword>
<feature type="compositionally biased region" description="Basic and acidic residues" evidence="20">
    <location>
        <begin position="1131"/>
        <end position="1163"/>
    </location>
</feature>
<feature type="transmembrane region" description="Helical" evidence="21">
    <location>
        <begin position="459"/>
        <end position="483"/>
    </location>
</feature>
<dbReference type="SUPFAM" id="SSF51110">
    <property type="entry name" value="alpha-D-mannose-specific plant lectins"/>
    <property type="match status" value="1"/>
</dbReference>
<dbReference type="CDD" id="cd01098">
    <property type="entry name" value="PAN_AP_plant"/>
    <property type="match status" value="1"/>
</dbReference>
<evidence type="ECO:0000256" key="18">
    <source>
        <dbReference type="PROSITE-ProRule" id="PRU00076"/>
    </source>
</evidence>
<evidence type="ECO:0000313" key="27">
    <source>
        <dbReference type="Proteomes" id="UP000288805"/>
    </source>
</evidence>
<feature type="compositionally biased region" description="Basic and acidic residues" evidence="20">
    <location>
        <begin position="847"/>
        <end position="858"/>
    </location>
</feature>
<dbReference type="Pfam" id="PF08276">
    <property type="entry name" value="PAN_2"/>
    <property type="match status" value="1"/>
</dbReference>
<dbReference type="PANTHER" id="PTHR47974">
    <property type="entry name" value="OS07G0415500 PROTEIN"/>
    <property type="match status" value="1"/>
</dbReference>
<dbReference type="InterPro" id="IPR001480">
    <property type="entry name" value="Bulb-type_lectin_dom"/>
</dbReference>
<feature type="domain" description="Protein kinase" evidence="22">
    <location>
        <begin position="517"/>
        <end position="795"/>
    </location>
</feature>
<keyword evidence="8 19" id="KW-0547">Nucleotide-binding</keyword>
<evidence type="ECO:0000313" key="26">
    <source>
        <dbReference type="EMBL" id="RVW44494.1"/>
    </source>
</evidence>
<evidence type="ECO:0000256" key="1">
    <source>
        <dbReference type="ARBA" id="ARBA00004479"/>
    </source>
</evidence>
<dbReference type="GO" id="GO:0048544">
    <property type="term" value="P:recognition of pollen"/>
    <property type="evidence" value="ECO:0007669"/>
    <property type="project" value="InterPro"/>
</dbReference>
<dbReference type="InterPro" id="IPR003609">
    <property type="entry name" value="Pan_app"/>
</dbReference>
<keyword evidence="6 21" id="KW-0812">Transmembrane</keyword>
<organism evidence="26 27">
    <name type="scientific">Vitis vinifera</name>
    <name type="common">Grape</name>
    <dbReference type="NCBI Taxonomy" id="29760"/>
    <lineage>
        <taxon>Eukaryota</taxon>
        <taxon>Viridiplantae</taxon>
        <taxon>Streptophyta</taxon>
        <taxon>Embryophyta</taxon>
        <taxon>Tracheophyta</taxon>
        <taxon>Spermatophyta</taxon>
        <taxon>Magnoliopsida</taxon>
        <taxon>eudicotyledons</taxon>
        <taxon>Gunneridae</taxon>
        <taxon>Pentapetalae</taxon>
        <taxon>rosids</taxon>
        <taxon>Vitales</taxon>
        <taxon>Vitaceae</taxon>
        <taxon>Viteae</taxon>
        <taxon>Vitis</taxon>
    </lineage>
</organism>
<dbReference type="InterPro" id="IPR000742">
    <property type="entry name" value="EGF"/>
</dbReference>
<evidence type="ECO:0000256" key="16">
    <source>
        <dbReference type="ARBA" id="ARBA00047899"/>
    </source>
</evidence>
<keyword evidence="3" id="KW-0723">Serine/threonine-protein kinase</keyword>
<feature type="transmembrane region" description="Helical" evidence="21">
    <location>
        <begin position="12"/>
        <end position="30"/>
    </location>
</feature>
<dbReference type="PROSITE" id="PS00107">
    <property type="entry name" value="PROTEIN_KINASE_ATP"/>
    <property type="match status" value="1"/>
</dbReference>
<evidence type="ECO:0000256" key="3">
    <source>
        <dbReference type="ARBA" id="ARBA00022527"/>
    </source>
</evidence>
<evidence type="ECO:0000256" key="14">
    <source>
        <dbReference type="ARBA" id="ARBA00023170"/>
    </source>
</evidence>
<dbReference type="Gene3D" id="2.90.10.10">
    <property type="entry name" value="Bulb-type lectin domain"/>
    <property type="match status" value="1"/>
</dbReference>
<comment type="catalytic activity">
    <reaction evidence="17">
        <text>L-seryl-[protein] + ATP = O-phospho-L-seryl-[protein] + ADP + H(+)</text>
        <dbReference type="Rhea" id="RHEA:17989"/>
        <dbReference type="Rhea" id="RHEA-COMP:9863"/>
        <dbReference type="Rhea" id="RHEA-COMP:11604"/>
        <dbReference type="ChEBI" id="CHEBI:15378"/>
        <dbReference type="ChEBI" id="CHEBI:29999"/>
        <dbReference type="ChEBI" id="CHEBI:30616"/>
        <dbReference type="ChEBI" id="CHEBI:83421"/>
        <dbReference type="ChEBI" id="CHEBI:456216"/>
        <dbReference type="EC" id="2.7.11.1"/>
    </reaction>
</comment>